<evidence type="ECO:0000313" key="3">
    <source>
        <dbReference type="Ensembl" id="ENSMSIP00000035281.1"/>
    </source>
</evidence>
<dbReference type="Gene3D" id="1.10.10.1210">
    <property type="entry name" value="MAGE homology domain, winged helix WH2 motif"/>
    <property type="match status" value="1"/>
</dbReference>
<feature type="region of interest" description="Disordered" evidence="1">
    <location>
        <begin position="1"/>
        <end position="92"/>
    </location>
</feature>
<reference evidence="3" key="2">
    <citation type="submission" date="2025-09" db="UniProtKB">
        <authorList>
            <consortium name="Ensembl"/>
        </authorList>
    </citation>
    <scope>IDENTIFICATION</scope>
</reference>
<feature type="compositionally biased region" description="Low complexity" evidence="1">
    <location>
        <begin position="42"/>
        <end position="62"/>
    </location>
</feature>
<evidence type="ECO:0000313" key="4">
    <source>
        <dbReference type="Proteomes" id="UP000694415"/>
    </source>
</evidence>
<dbReference type="SMART" id="SM01373">
    <property type="entry name" value="MAGE"/>
    <property type="match status" value="1"/>
</dbReference>
<feature type="domain" description="MAGE" evidence="2">
    <location>
        <begin position="106"/>
        <end position="305"/>
    </location>
</feature>
<organism evidence="3 4">
    <name type="scientific">Mus spicilegus</name>
    <name type="common">Mound-building mouse</name>
    <dbReference type="NCBI Taxonomy" id="10103"/>
    <lineage>
        <taxon>Eukaryota</taxon>
        <taxon>Metazoa</taxon>
        <taxon>Chordata</taxon>
        <taxon>Craniata</taxon>
        <taxon>Vertebrata</taxon>
        <taxon>Euteleostomi</taxon>
        <taxon>Mammalia</taxon>
        <taxon>Eutheria</taxon>
        <taxon>Euarchontoglires</taxon>
        <taxon>Glires</taxon>
        <taxon>Rodentia</taxon>
        <taxon>Myomorpha</taxon>
        <taxon>Muroidea</taxon>
        <taxon>Muridae</taxon>
        <taxon>Murinae</taxon>
        <taxon>Mus</taxon>
        <taxon>Mus</taxon>
    </lineage>
</organism>
<dbReference type="AlphaFoldDB" id="A0A8C6IFV6"/>
<evidence type="ECO:0000259" key="2">
    <source>
        <dbReference type="PROSITE" id="PS50838"/>
    </source>
</evidence>
<dbReference type="PANTHER" id="PTHR11736:SF161">
    <property type="entry name" value="MAGE FAMILY MEMBER B11"/>
    <property type="match status" value="1"/>
</dbReference>
<dbReference type="FunFam" id="1.10.10.1210:FF:000001">
    <property type="entry name" value="melanoma-associated antigen D1"/>
    <property type="match status" value="1"/>
</dbReference>
<dbReference type="InterPro" id="IPR037445">
    <property type="entry name" value="MAGE"/>
</dbReference>
<dbReference type="InterPro" id="IPR021072">
    <property type="entry name" value="MAGE_N"/>
</dbReference>
<dbReference type="InterPro" id="IPR041898">
    <property type="entry name" value="MAGE_WH1"/>
</dbReference>
<dbReference type="SMART" id="SM01392">
    <property type="entry name" value="MAGE_N"/>
    <property type="match status" value="1"/>
</dbReference>
<dbReference type="Ensembl" id="ENSMSIT00000044451.1">
    <property type="protein sequence ID" value="ENSMSIP00000035281.1"/>
    <property type="gene ID" value="ENSMSIG00000029387.1"/>
</dbReference>
<dbReference type="GO" id="GO:0000122">
    <property type="term" value="P:negative regulation of transcription by RNA polymerase II"/>
    <property type="evidence" value="ECO:0007669"/>
    <property type="project" value="TreeGrafter"/>
</dbReference>
<sequence length="345" mass="38729">MPRGHKSKLHAQEKQLHTQGEAQACGDDQATAEKAPKEARESSATSQSQPKAKSSSPPKASQKVTPSAKLILSTSSSESDESSYKESVPSMQKKYPCTTTLHQDLIASSVVILLQHLLHNYNLKQFTTKEEMLRVITKKHENDFPEILRKASVKLEDAFAVEVREVNSSQPSYNLISKLKLPNNGRIRAGKGLPKTGFLMSVLGIIFIHGNCASEEDMWKILKKQQIYPGKKHRIFGEPRKLMTQYLVKLKYLEYRQVPESDPPRYEFLWGPQAHAETSKMKVLEYLAKINKTTPSTFSILYQEALKDEQERAKARDEDNTDIADQSTEGSPEKSPAASTTPVDT</sequence>
<protein>
    <recommendedName>
        <fullName evidence="2">MAGE domain-containing protein</fullName>
    </recommendedName>
</protein>
<feature type="compositionally biased region" description="Basic and acidic residues" evidence="1">
    <location>
        <begin position="309"/>
        <end position="318"/>
    </location>
</feature>
<dbReference type="GeneTree" id="ENSGT00940000163033"/>
<dbReference type="Gene3D" id="1.10.10.1200">
    <property type="entry name" value="MAGE homology domain, winged helix WH1 motif"/>
    <property type="match status" value="1"/>
</dbReference>
<dbReference type="InterPro" id="IPR041899">
    <property type="entry name" value="MAGE_WH2"/>
</dbReference>
<dbReference type="PANTHER" id="PTHR11736">
    <property type="entry name" value="MELANOMA-ASSOCIATED ANTIGEN MAGE ANTIGEN"/>
    <property type="match status" value="1"/>
</dbReference>
<dbReference type="Pfam" id="PF01454">
    <property type="entry name" value="MAGE"/>
    <property type="match status" value="1"/>
</dbReference>
<evidence type="ECO:0000256" key="1">
    <source>
        <dbReference type="SAM" id="MobiDB-lite"/>
    </source>
</evidence>
<feature type="region of interest" description="Disordered" evidence="1">
    <location>
        <begin position="309"/>
        <end position="345"/>
    </location>
</feature>
<dbReference type="Proteomes" id="UP000694415">
    <property type="component" value="Unplaced"/>
</dbReference>
<reference evidence="3" key="1">
    <citation type="submission" date="2025-08" db="UniProtKB">
        <authorList>
            <consortium name="Ensembl"/>
        </authorList>
    </citation>
    <scope>IDENTIFICATION</scope>
</reference>
<dbReference type="PROSITE" id="PS50838">
    <property type="entry name" value="MAGE"/>
    <property type="match status" value="1"/>
</dbReference>
<dbReference type="GO" id="GO:0005634">
    <property type="term" value="C:nucleus"/>
    <property type="evidence" value="ECO:0007669"/>
    <property type="project" value="TreeGrafter"/>
</dbReference>
<name>A0A8C6IFV6_MUSSI</name>
<accession>A0A8C6IFV6</accession>
<dbReference type="InterPro" id="IPR002190">
    <property type="entry name" value="MHD_dom"/>
</dbReference>
<keyword evidence="4" id="KW-1185">Reference proteome</keyword>
<dbReference type="Pfam" id="PF12440">
    <property type="entry name" value="MAGE_N"/>
    <property type="match status" value="1"/>
</dbReference>
<proteinExistence type="predicted"/>